<gene>
    <name evidence="2" type="ORF">GCWU000323_00560</name>
</gene>
<dbReference type="AlphaFoldDB" id="C9MV89"/>
<organism evidence="2 3">
    <name type="scientific">Leptotrichia hofstadii F0254</name>
    <dbReference type="NCBI Taxonomy" id="634994"/>
    <lineage>
        <taxon>Bacteria</taxon>
        <taxon>Fusobacteriati</taxon>
        <taxon>Fusobacteriota</taxon>
        <taxon>Fusobacteriia</taxon>
        <taxon>Fusobacteriales</taxon>
        <taxon>Leptotrichiaceae</taxon>
        <taxon>Leptotrichia</taxon>
    </lineage>
</organism>
<evidence type="ECO:0000313" key="3">
    <source>
        <dbReference type="Proteomes" id="UP000006233"/>
    </source>
</evidence>
<protein>
    <submittedName>
        <fullName evidence="2">Uncharacterized protein</fullName>
    </submittedName>
</protein>
<proteinExistence type="predicted"/>
<dbReference type="STRING" id="634994.GCWU000323_00560"/>
<dbReference type="RefSeq" id="WP_006803897.1">
    <property type="nucleotide sequence ID" value="NZ_GG700632.1"/>
</dbReference>
<reference evidence="2 3" key="1">
    <citation type="submission" date="2009-09" db="EMBL/GenBank/DDBJ databases">
        <authorList>
            <person name="Weinstock G."/>
            <person name="Sodergren E."/>
            <person name="Clifton S."/>
            <person name="Fulton L."/>
            <person name="Fulton B."/>
            <person name="Courtney L."/>
            <person name="Fronick C."/>
            <person name="Harrison M."/>
            <person name="Strong C."/>
            <person name="Farmer C."/>
            <person name="Delahaunty K."/>
            <person name="Markovic C."/>
            <person name="Hall O."/>
            <person name="Minx P."/>
            <person name="Tomlinson C."/>
            <person name="Mitreva M."/>
            <person name="Nelson J."/>
            <person name="Hou S."/>
            <person name="Wollam A."/>
            <person name="Pepin K.H."/>
            <person name="Johnson M."/>
            <person name="Bhonagiri V."/>
            <person name="Nash W.E."/>
            <person name="Warren W."/>
            <person name="Chinwalla A."/>
            <person name="Mardis E.R."/>
            <person name="Wilson R.K."/>
        </authorList>
    </citation>
    <scope>NUCLEOTIDE SEQUENCE [LARGE SCALE GENOMIC DNA]</scope>
    <source>
        <strain evidence="2 3">F0254</strain>
    </source>
</reference>
<dbReference type="HOGENOM" id="CLU_2717523_0_0_0"/>
<evidence type="ECO:0000256" key="1">
    <source>
        <dbReference type="SAM" id="MobiDB-lite"/>
    </source>
</evidence>
<evidence type="ECO:0000313" key="2">
    <source>
        <dbReference type="EMBL" id="EEX75311.1"/>
    </source>
</evidence>
<sequence>MKYKALKPLIYSGVSYETGAEVDILEKSVVKSCLERELIEEIKDTAEKVVSKTSVDEDNQDIEKDNKEDKKNKNK</sequence>
<dbReference type="Proteomes" id="UP000006233">
    <property type="component" value="Unassembled WGS sequence"/>
</dbReference>
<accession>C9MV89</accession>
<name>C9MV89_9FUSO</name>
<feature type="compositionally biased region" description="Basic and acidic residues" evidence="1">
    <location>
        <begin position="61"/>
        <end position="75"/>
    </location>
</feature>
<feature type="region of interest" description="Disordered" evidence="1">
    <location>
        <begin position="49"/>
        <end position="75"/>
    </location>
</feature>
<dbReference type="EMBL" id="ACVB02000007">
    <property type="protein sequence ID" value="EEX75311.1"/>
    <property type="molecule type" value="Genomic_DNA"/>
</dbReference>
<comment type="caution">
    <text evidence="2">The sequence shown here is derived from an EMBL/GenBank/DDBJ whole genome shotgun (WGS) entry which is preliminary data.</text>
</comment>